<feature type="domain" description="PSP proline-rich" evidence="2">
    <location>
        <begin position="279"/>
        <end position="327"/>
    </location>
</feature>
<evidence type="ECO:0000313" key="3">
    <source>
        <dbReference type="EMBL" id="GFH59869.1"/>
    </source>
</evidence>
<gene>
    <name evidence="3" type="ORF">CTEN210_16345</name>
</gene>
<dbReference type="Pfam" id="PF04037">
    <property type="entry name" value="DUF382"/>
    <property type="match status" value="1"/>
</dbReference>
<keyword evidence="4" id="KW-1185">Reference proteome</keyword>
<feature type="compositionally biased region" description="Acidic residues" evidence="1">
    <location>
        <begin position="399"/>
        <end position="435"/>
    </location>
</feature>
<name>A0AAD3HE72_9STRA</name>
<evidence type="ECO:0000313" key="4">
    <source>
        <dbReference type="Proteomes" id="UP001054902"/>
    </source>
</evidence>
<protein>
    <recommendedName>
        <fullName evidence="2">PSP proline-rich domain-containing protein</fullName>
    </recommendedName>
</protein>
<feature type="compositionally biased region" description="Acidic residues" evidence="1">
    <location>
        <begin position="41"/>
        <end position="51"/>
    </location>
</feature>
<dbReference type="EMBL" id="BLLK01000069">
    <property type="protein sequence ID" value="GFH59869.1"/>
    <property type="molecule type" value="Genomic_DNA"/>
</dbReference>
<feature type="compositionally biased region" description="Basic and acidic residues" evidence="1">
    <location>
        <begin position="20"/>
        <end position="29"/>
    </location>
</feature>
<evidence type="ECO:0000259" key="2">
    <source>
        <dbReference type="SMART" id="SM00581"/>
    </source>
</evidence>
<dbReference type="InterPro" id="IPR052584">
    <property type="entry name" value="U2_snRNP_Complex_Component"/>
</dbReference>
<dbReference type="InterPro" id="IPR007180">
    <property type="entry name" value="DUF382"/>
</dbReference>
<feature type="region of interest" description="Disordered" evidence="1">
    <location>
        <begin position="1"/>
        <end position="123"/>
    </location>
</feature>
<dbReference type="Proteomes" id="UP001054902">
    <property type="component" value="Unassembled WGS sequence"/>
</dbReference>
<feature type="compositionally biased region" description="Basic residues" evidence="1">
    <location>
        <begin position="9"/>
        <end position="19"/>
    </location>
</feature>
<dbReference type="PANTHER" id="PTHR12785:SF6">
    <property type="entry name" value="SPLICING FACTOR 3B SUBUNIT 2"/>
    <property type="match status" value="1"/>
</dbReference>
<accession>A0AAD3HE72</accession>
<dbReference type="SMART" id="SM00581">
    <property type="entry name" value="PSP"/>
    <property type="match status" value="1"/>
</dbReference>
<dbReference type="Pfam" id="PF04046">
    <property type="entry name" value="PSP"/>
    <property type="match status" value="1"/>
</dbReference>
<dbReference type="PANTHER" id="PTHR12785">
    <property type="entry name" value="SPLICING FACTOR 3B"/>
    <property type="match status" value="1"/>
</dbReference>
<comment type="caution">
    <text evidence="3">The sequence shown here is derived from an EMBL/GenBank/DDBJ whole genome shotgun (WGS) entry which is preliminary data.</text>
</comment>
<dbReference type="AlphaFoldDB" id="A0AAD3HE72"/>
<sequence length="545" mass="60595">MGLSTAERNRRKRERKKRAKQEEKKRLAEEQEAATKQAAAPEEDVDVEIEYVPEPLLTESEAKNDSQQEDDNDMAAVLRRFQARASALVSDAEEDDVDKKKETETQEDEEEEEQLSKRKLREMSRPTVAELKNRVERSDLVEAHDVTAKDPDFLLFLKAVPSTVPVPRHWGRKRKYLQGKRGIEKVPFALPDFIAKTGIMEVRSAIDEDESNQKARQKNRSRVAPKMGALDVDYRTLYDAFFKHQNKASIQEKLTGFGDLYYEGKEFETQKSSDIEVGGPLSEKLRDALGMTAENSPPPWLINMQRYGPPPSYPNLKIPGLNAPLSMGCSYGYHLNGWGKPPVDQLGRPLFGGNPFDPPNATADTTSGWDFDDSGAIVTSDGKTIGKKPWGALPFGLGSDDEESSSEEESSDDESMDESSDEEGEEKEDAGDKEEEDHTAKVPEDGTQSVVPGSAVDLRKPDGEETPAPSKQLYTVLHETSADKDQQAGAVFASETKYVVPGTDIPEGAQSVLAKAPMNDSGKRKRNDDGDDDDDNEDLTKKFKF</sequence>
<proteinExistence type="predicted"/>
<organism evidence="3 4">
    <name type="scientific">Chaetoceros tenuissimus</name>
    <dbReference type="NCBI Taxonomy" id="426638"/>
    <lineage>
        <taxon>Eukaryota</taxon>
        <taxon>Sar</taxon>
        <taxon>Stramenopiles</taxon>
        <taxon>Ochrophyta</taxon>
        <taxon>Bacillariophyta</taxon>
        <taxon>Coscinodiscophyceae</taxon>
        <taxon>Chaetocerotophycidae</taxon>
        <taxon>Chaetocerotales</taxon>
        <taxon>Chaetocerotaceae</taxon>
        <taxon>Chaetoceros</taxon>
    </lineage>
</organism>
<dbReference type="InterPro" id="IPR006568">
    <property type="entry name" value="PSP_pro-rich"/>
</dbReference>
<feature type="region of interest" description="Disordered" evidence="1">
    <location>
        <begin position="349"/>
        <end position="473"/>
    </location>
</feature>
<dbReference type="GO" id="GO:0005634">
    <property type="term" value="C:nucleus"/>
    <property type="evidence" value="ECO:0007669"/>
    <property type="project" value="InterPro"/>
</dbReference>
<feature type="region of interest" description="Disordered" evidence="1">
    <location>
        <begin position="501"/>
        <end position="545"/>
    </location>
</feature>
<reference evidence="3 4" key="1">
    <citation type="journal article" date="2021" name="Sci. Rep.">
        <title>The genome of the diatom Chaetoceros tenuissimus carries an ancient integrated fragment of an extant virus.</title>
        <authorList>
            <person name="Hongo Y."/>
            <person name="Kimura K."/>
            <person name="Takaki Y."/>
            <person name="Yoshida Y."/>
            <person name="Baba S."/>
            <person name="Kobayashi G."/>
            <person name="Nagasaki K."/>
            <person name="Hano T."/>
            <person name="Tomaru Y."/>
        </authorList>
    </citation>
    <scope>NUCLEOTIDE SEQUENCE [LARGE SCALE GENOMIC DNA]</scope>
    <source>
        <strain evidence="3 4">NIES-3715</strain>
    </source>
</reference>
<evidence type="ECO:0000256" key="1">
    <source>
        <dbReference type="SAM" id="MobiDB-lite"/>
    </source>
</evidence>